<feature type="compositionally biased region" description="Basic residues" evidence="1">
    <location>
        <begin position="32"/>
        <end position="49"/>
    </location>
</feature>
<comment type="caution">
    <text evidence="2">The sequence shown here is derived from an EMBL/GenBank/DDBJ whole genome shotgun (WGS) entry which is preliminary data.</text>
</comment>
<gene>
    <name evidence="2" type="ORF">PCOR1329_LOCUS26692</name>
</gene>
<keyword evidence="3" id="KW-1185">Reference proteome</keyword>
<feature type="non-terminal residue" evidence="2">
    <location>
        <position position="1"/>
    </location>
</feature>
<dbReference type="Proteomes" id="UP001189429">
    <property type="component" value="Unassembled WGS sequence"/>
</dbReference>
<organism evidence="2 3">
    <name type="scientific">Prorocentrum cordatum</name>
    <dbReference type="NCBI Taxonomy" id="2364126"/>
    <lineage>
        <taxon>Eukaryota</taxon>
        <taxon>Sar</taxon>
        <taxon>Alveolata</taxon>
        <taxon>Dinophyceae</taxon>
        <taxon>Prorocentrales</taxon>
        <taxon>Prorocentraceae</taxon>
        <taxon>Prorocentrum</taxon>
    </lineage>
</organism>
<evidence type="ECO:0000313" key="2">
    <source>
        <dbReference type="EMBL" id="CAK0827070.1"/>
    </source>
</evidence>
<dbReference type="EMBL" id="CAUYUJ010009545">
    <property type="protein sequence ID" value="CAK0827070.1"/>
    <property type="molecule type" value="Genomic_DNA"/>
</dbReference>
<evidence type="ECO:0000256" key="1">
    <source>
        <dbReference type="SAM" id="MobiDB-lite"/>
    </source>
</evidence>
<protein>
    <submittedName>
        <fullName evidence="2">Uncharacterized protein</fullName>
    </submittedName>
</protein>
<feature type="compositionally biased region" description="Low complexity" evidence="1">
    <location>
        <begin position="67"/>
        <end position="78"/>
    </location>
</feature>
<accession>A0ABN9S5W3</accession>
<sequence length="119" mass="12726">GRHDVRLQLSTPRPPRRRQADRRVHAGAARPRPLRRRPARRARPAHPRAPRPDAVGDAGEHEELADGDAVGAAEVPGAAAHLPDDLQLPDALHRAGLLGLEALVRGGARRGRGPAPRAP</sequence>
<feature type="non-terminal residue" evidence="2">
    <location>
        <position position="119"/>
    </location>
</feature>
<name>A0ABN9S5W3_9DINO</name>
<evidence type="ECO:0000313" key="3">
    <source>
        <dbReference type="Proteomes" id="UP001189429"/>
    </source>
</evidence>
<proteinExistence type="predicted"/>
<reference evidence="2" key="1">
    <citation type="submission" date="2023-10" db="EMBL/GenBank/DDBJ databases">
        <authorList>
            <person name="Chen Y."/>
            <person name="Shah S."/>
            <person name="Dougan E. K."/>
            <person name="Thang M."/>
            <person name="Chan C."/>
        </authorList>
    </citation>
    <scope>NUCLEOTIDE SEQUENCE [LARGE SCALE GENOMIC DNA]</scope>
</reference>
<feature type="region of interest" description="Disordered" evidence="1">
    <location>
        <begin position="1"/>
        <end position="78"/>
    </location>
</feature>